<dbReference type="Proteomes" id="UP000439994">
    <property type="component" value="Unassembled WGS sequence"/>
</dbReference>
<evidence type="ECO:0000313" key="2">
    <source>
        <dbReference type="EMBL" id="MUH71389.1"/>
    </source>
</evidence>
<dbReference type="AlphaFoldDB" id="A0A6N8F7K6"/>
<evidence type="ECO:0000256" key="1">
    <source>
        <dbReference type="SAM" id="SignalP"/>
    </source>
</evidence>
<sequence>MISSKLKSFALLFGAIILAGCANNQPNVSANIDLVQKSELVSSVVTAGDQDTLQTIKLNSVVELAIGEVELKSMYRSALGHKCFIFRKLDDDTNPVFCKSESESWFKVNRITNATGFNKGL</sequence>
<organism evidence="2 3">
    <name type="scientific">Psychrosphaera haliotis</name>
    <dbReference type="NCBI Taxonomy" id="555083"/>
    <lineage>
        <taxon>Bacteria</taxon>
        <taxon>Pseudomonadati</taxon>
        <taxon>Pseudomonadota</taxon>
        <taxon>Gammaproteobacteria</taxon>
        <taxon>Alteromonadales</taxon>
        <taxon>Pseudoalteromonadaceae</taxon>
        <taxon>Psychrosphaera</taxon>
    </lineage>
</organism>
<gene>
    <name evidence="2" type="ORF">GNP35_02080</name>
</gene>
<protein>
    <submittedName>
        <fullName evidence="2">Uncharacterized protein</fullName>
    </submittedName>
</protein>
<dbReference type="OrthoDB" id="9983438at2"/>
<reference evidence="2 3" key="1">
    <citation type="submission" date="2019-11" db="EMBL/GenBank/DDBJ databases">
        <title>P. haliotis isolates from Z. marina roots.</title>
        <authorList>
            <person name="Cohen M."/>
            <person name="Jospin G."/>
            <person name="Eisen J.A."/>
            <person name="Coil D.A."/>
        </authorList>
    </citation>
    <scope>NUCLEOTIDE SEQUENCE [LARGE SCALE GENOMIC DNA]</scope>
    <source>
        <strain evidence="2 3">UCD-MCMsp1aY</strain>
    </source>
</reference>
<evidence type="ECO:0000313" key="3">
    <source>
        <dbReference type="Proteomes" id="UP000439994"/>
    </source>
</evidence>
<name>A0A6N8F7K6_9GAMM</name>
<feature type="chain" id="PRO_5026917776" evidence="1">
    <location>
        <begin position="25"/>
        <end position="121"/>
    </location>
</feature>
<keyword evidence="1" id="KW-0732">Signal</keyword>
<dbReference type="EMBL" id="WOCD01000001">
    <property type="protein sequence ID" value="MUH71389.1"/>
    <property type="molecule type" value="Genomic_DNA"/>
</dbReference>
<comment type="caution">
    <text evidence="2">The sequence shown here is derived from an EMBL/GenBank/DDBJ whole genome shotgun (WGS) entry which is preliminary data.</text>
</comment>
<keyword evidence="3" id="KW-1185">Reference proteome</keyword>
<dbReference type="PROSITE" id="PS51257">
    <property type="entry name" value="PROKAR_LIPOPROTEIN"/>
    <property type="match status" value="1"/>
</dbReference>
<proteinExistence type="predicted"/>
<feature type="signal peptide" evidence="1">
    <location>
        <begin position="1"/>
        <end position="24"/>
    </location>
</feature>
<accession>A0A6N8F7K6</accession>